<organism evidence="2 3">
    <name type="scientific">Gordonia phosphorivorans</name>
    <dbReference type="NCBI Taxonomy" id="1056982"/>
    <lineage>
        <taxon>Bacteria</taxon>
        <taxon>Bacillati</taxon>
        <taxon>Actinomycetota</taxon>
        <taxon>Actinomycetes</taxon>
        <taxon>Mycobacteriales</taxon>
        <taxon>Gordoniaceae</taxon>
        <taxon>Gordonia</taxon>
    </lineage>
</organism>
<dbReference type="Pfam" id="PF06983">
    <property type="entry name" value="3-dmu-9_3-mt"/>
    <property type="match status" value="2"/>
</dbReference>
<dbReference type="Gene3D" id="3.30.720.100">
    <property type="match status" value="1"/>
</dbReference>
<evidence type="ECO:0000259" key="1">
    <source>
        <dbReference type="Pfam" id="PF06983"/>
    </source>
</evidence>
<protein>
    <submittedName>
        <fullName evidence="2">VOC family protein</fullName>
    </submittedName>
</protein>
<dbReference type="EMBL" id="JBHLWV010000026">
    <property type="protein sequence ID" value="MFC0316037.1"/>
    <property type="molecule type" value="Genomic_DNA"/>
</dbReference>
<sequence length="298" mass="32439">MAKIVPNIWCDGHAEESAAFYASVLPNTTGAVLARYPDTGLPAFQQQMAGKPLTAEVVIDGYQVILINAGPEFPPNPSISLLLTFDPTRDPDATATLDRVWAGLADGGEVLRPLGEYPFSPRYGWVRDRYGMTWQLILRADDQPPRPFVMGAILFCGAAQNRAGPALELYTWLFDDAEAGVRQTYPEVSGAAAAGAVRYADFAVGEQWFAVMDAADTEDFSFTCGVSLQVNCADQAEIDRYWEVLSTVPAAEQCGWCVDRFGVSWQVVPADMESVMVTPEAYTAMLGMKKIVLADFPA</sequence>
<proteinExistence type="predicted"/>
<evidence type="ECO:0000313" key="2">
    <source>
        <dbReference type="EMBL" id="MFC0316037.1"/>
    </source>
</evidence>
<feature type="domain" description="PhnB-like" evidence="1">
    <location>
        <begin position="3"/>
        <end position="137"/>
    </location>
</feature>
<dbReference type="InterPro" id="IPR028973">
    <property type="entry name" value="PhnB-like"/>
</dbReference>
<dbReference type="PANTHER" id="PTHR33990">
    <property type="entry name" value="PROTEIN YJDN-RELATED"/>
    <property type="match status" value="1"/>
</dbReference>
<gene>
    <name evidence="2" type="ORF">ACFFJD_14385</name>
</gene>
<keyword evidence="3" id="KW-1185">Reference proteome</keyword>
<feature type="domain" description="PhnB-like" evidence="1">
    <location>
        <begin position="160"/>
        <end position="268"/>
    </location>
</feature>
<dbReference type="Proteomes" id="UP001589783">
    <property type="component" value="Unassembled WGS sequence"/>
</dbReference>
<dbReference type="Gene3D" id="3.30.720.110">
    <property type="match status" value="1"/>
</dbReference>
<dbReference type="Gene3D" id="3.10.180.10">
    <property type="entry name" value="2,3-Dihydroxybiphenyl 1,2-Dioxygenase, domain 1"/>
    <property type="match status" value="1"/>
</dbReference>
<comment type="caution">
    <text evidence="2">The sequence shown here is derived from an EMBL/GenBank/DDBJ whole genome shotgun (WGS) entry which is preliminary data.</text>
</comment>
<dbReference type="InterPro" id="IPR029068">
    <property type="entry name" value="Glyas_Bleomycin-R_OHBP_Dase"/>
</dbReference>
<dbReference type="CDD" id="cd06588">
    <property type="entry name" value="PhnB_like"/>
    <property type="match status" value="1"/>
</dbReference>
<dbReference type="SUPFAM" id="SSF54593">
    <property type="entry name" value="Glyoxalase/Bleomycin resistance protein/Dihydroxybiphenyl dioxygenase"/>
    <property type="match status" value="2"/>
</dbReference>
<dbReference type="RefSeq" id="WP_382365329.1">
    <property type="nucleotide sequence ID" value="NZ_JBHLWV010000026.1"/>
</dbReference>
<reference evidence="2 3" key="1">
    <citation type="submission" date="2024-09" db="EMBL/GenBank/DDBJ databases">
        <authorList>
            <person name="Sun Q."/>
            <person name="Mori K."/>
        </authorList>
    </citation>
    <scope>NUCLEOTIDE SEQUENCE [LARGE SCALE GENOMIC DNA]</scope>
    <source>
        <strain evidence="2 3">CCM 7957</strain>
    </source>
</reference>
<accession>A0ABV6HAX7</accession>
<name>A0ABV6HAX7_9ACTN</name>
<evidence type="ECO:0000313" key="3">
    <source>
        <dbReference type="Proteomes" id="UP001589783"/>
    </source>
</evidence>